<feature type="transmembrane region" description="Helical" evidence="6">
    <location>
        <begin position="104"/>
        <end position="124"/>
    </location>
</feature>
<dbReference type="AlphaFoldDB" id="A0A6J6MX46"/>
<dbReference type="Pfam" id="PF07681">
    <property type="entry name" value="DoxX"/>
    <property type="match status" value="1"/>
</dbReference>
<dbReference type="EMBL" id="CAEZXM010000005">
    <property type="protein sequence ID" value="CAB4678850.1"/>
    <property type="molecule type" value="Genomic_DNA"/>
</dbReference>
<reference evidence="7" key="1">
    <citation type="submission" date="2020-05" db="EMBL/GenBank/DDBJ databases">
        <authorList>
            <person name="Chiriac C."/>
            <person name="Salcher M."/>
            <person name="Ghai R."/>
            <person name="Kavagutti S V."/>
        </authorList>
    </citation>
    <scope>NUCLEOTIDE SEQUENCE</scope>
</reference>
<gene>
    <name evidence="7" type="ORF">UFOPK2366_00062</name>
</gene>
<protein>
    <submittedName>
        <fullName evidence="7">Unannotated protein</fullName>
    </submittedName>
</protein>
<evidence type="ECO:0000256" key="3">
    <source>
        <dbReference type="ARBA" id="ARBA00022692"/>
    </source>
</evidence>
<evidence type="ECO:0000256" key="2">
    <source>
        <dbReference type="ARBA" id="ARBA00022475"/>
    </source>
</evidence>
<name>A0A6J6MX46_9ZZZZ</name>
<evidence type="ECO:0000313" key="7">
    <source>
        <dbReference type="EMBL" id="CAB4678850.1"/>
    </source>
</evidence>
<accession>A0A6J6MX46</accession>
<dbReference type="PANTHER" id="PTHR33452">
    <property type="entry name" value="OXIDOREDUCTASE CATD-RELATED"/>
    <property type="match status" value="1"/>
</dbReference>
<keyword evidence="3 6" id="KW-0812">Transmembrane</keyword>
<keyword evidence="5 6" id="KW-0472">Membrane</keyword>
<keyword evidence="4 6" id="KW-1133">Transmembrane helix</keyword>
<evidence type="ECO:0000256" key="5">
    <source>
        <dbReference type="ARBA" id="ARBA00023136"/>
    </source>
</evidence>
<evidence type="ECO:0000256" key="6">
    <source>
        <dbReference type="SAM" id="Phobius"/>
    </source>
</evidence>
<comment type="subcellular location">
    <subcellularLocation>
        <location evidence="1">Cell membrane</location>
        <topology evidence="1">Multi-pass membrane protein</topology>
    </subcellularLocation>
</comment>
<keyword evidence="2" id="KW-1003">Cell membrane</keyword>
<dbReference type="PANTHER" id="PTHR33452:SF1">
    <property type="entry name" value="INNER MEMBRANE PROTEIN YPHA-RELATED"/>
    <property type="match status" value="1"/>
</dbReference>
<organism evidence="7">
    <name type="scientific">freshwater metagenome</name>
    <dbReference type="NCBI Taxonomy" id="449393"/>
    <lineage>
        <taxon>unclassified sequences</taxon>
        <taxon>metagenomes</taxon>
        <taxon>ecological metagenomes</taxon>
    </lineage>
</organism>
<feature type="transmembrane region" description="Helical" evidence="6">
    <location>
        <begin position="136"/>
        <end position="159"/>
    </location>
</feature>
<feature type="transmembrane region" description="Helical" evidence="6">
    <location>
        <begin position="74"/>
        <end position="92"/>
    </location>
</feature>
<evidence type="ECO:0000256" key="1">
    <source>
        <dbReference type="ARBA" id="ARBA00004651"/>
    </source>
</evidence>
<proteinExistence type="predicted"/>
<dbReference type="InterPro" id="IPR032808">
    <property type="entry name" value="DoxX"/>
</dbReference>
<dbReference type="InterPro" id="IPR051907">
    <property type="entry name" value="DoxX-like_oxidoreductase"/>
</dbReference>
<sequence length="164" mass="17567">MNNLNVALLFTRVYFGLAFAYHGYNKCFGPSGLKGTAGWFASLGLKWPHWQARIAATTEISCGLMLAVGLATPFAASGMIATMIVAIVLTHWKVGFFIFKKGEGWEYCASIAVTALAIATIGSGKYSIDHLLHKDVQNWTGLTIALVLGIGGALLQLAVSREKS</sequence>
<dbReference type="GO" id="GO:0005886">
    <property type="term" value="C:plasma membrane"/>
    <property type="evidence" value="ECO:0007669"/>
    <property type="project" value="UniProtKB-SubCell"/>
</dbReference>
<evidence type="ECO:0000256" key="4">
    <source>
        <dbReference type="ARBA" id="ARBA00022989"/>
    </source>
</evidence>